<feature type="compositionally biased region" description="Polar residues" evidence="1">
    <location>
        <begin position="32"/>
        <end position="46"/>
    </location>
</feature>
<sequence length="189" mass="20588">MICLCDGLAGTRPHTLPACAIAASVAPEHKGLSTNESSTSWMTQEGGTLKRSAAMESGEKERKKELGGAADDGEEEREDGAGGQQTGTPIGGSWIQDRSIPATGGIRTRKGKEETGMPRRLFDLDWSHLKKNRNKQQKLLLSLCELDFMSNKNRKADAYILQTNTNHIRQCLAIPVLTTVKLKSNGTHE</sequence>
<evidence type="ECO:0000256" key="1">
    <source>
        <dbReference type="SAM" id="MobiDB-lite"/>
    </source>
</evidence>
<organism evidence="2 3">
    <name type="scientific">Pleurodeles waltl</name>
    <name type="common">Iberian ribbed newt</name>
    <dbReference type="NCBI Taxonomy" id="8319"/>
    <lineage>
        <taxon>Eukaryota</taxon>
        <taxon>Metazoa</taxon>
        <taxon>Chordata</taxon>
        <taxon>Craniata</taxon>
        <taxon>Vertebrata</taxon>
        <taxon>Euteleostomi</taxon>
        <taxon>Amphibia</taxon>
        <taxon>Batrachia</taxon>
        <taxon>Caudata</taxon>
        <taxon>Salamandroidea</taxon>
        <taxon>Salamandridae</taxon>
        <taxon>Pleurodelinae</taxon>
        <taxon>Pleurodeles</taxon>
    </lineage>
</organism>
<proteinExistence type="predicted"/>
<feature type="compositionally biased region" description="Basic and acidic residues" evidence="1">
    <location>
        <begin position="57"/>
        <end position="66"/>
    </location>
</feature>
<name>A0AAV7MR11_PLEWA</name>
<gene>
    <name evidence="2" type="ORF">NDU88_002231</name>
</gene>
<comment type="caution">
    <text evidence="2">The sequence shown here is derived from an EMBL/GenBank/DDBJ whole genome shotgun (WGS) entry which is preliminary data.</text>
</comment>
<protein>
    <submittedName>
        <fullName evidence="2">Uncharacterized protein</fullName>
    </submittedName>
</protein>
<evidence type="ECO:0000313" key="2">
    <source>
        <dbReference type="EMBL" id="KAJ1104822.1"/>
    </source>
</evidence>
<dbReference type="Proteomes" id="UP001066276">
    <property type="component" value="Chromosome 9"/>
</dbReference>
<accession>A0AAV7MR11</accession>
<dbReference type="EMBL" id="JANPWB010000013">
    <property type="protein sequence ID" value="KAJ1104822.1"/>
    <property type="molecule type" value="Genomic_DNA"/>
</dbReference>
<evidence type="ECO:0000313" key="3">
    <source>
        <dbReference type="Proteomes" id="UP001066276"/>
    </source>
</evidence>
<reference evidence="2" key="1">
    <citation type="journal article" date="2022" name="bioRxiv">
        <title>Sequencing and chromosome-scale assembly of the giantPleurodeles waltlgenome.</title>
        <authorList>
            <person name="Brown T."/>
            <person name="Elewa A."/>
            <person name="Iarovenko S."/>
            <person name="Subramanian E."/>
            <person name="Araus A.J."/>
            <person name="Petzold A."/>
            <person name="Susuki M."/>
            <person name="Suzuki K.-i.T."/>
            <person name="Hayashi T."/>
            <person name="Toyoda A."/>
            <person name="Oliveira C."/>
            <person name="Osipova E."/>
            <person name="Leigh N.D."/>
            <person name="Simon A."/>
            <person name="Yun M.H."/>
        </authorList>
    </citation>
    <scope>NUCLEOTIDE SEQUENCE</scope>
    <source>
        <strain evidence="2">20211129_DDA</strain>
        <tissue evidence="2">Liver</tissue>
    </source>
</reference>
<dbReference type="AlphaFoldDB" id="A0AAV7MR11"/>
<feature type="region of interest" description="Disordered" evidence="1">
    <location>
        <begin position="30"/>
        <end position="115"/>
    </location>
</feature>
<keyword evidence="3" id="KW-1185">Reference proteome</keyword>